<reference evidence="1" key="1">
    <citation type="submission" date="2021-05" db="EMBL/GenBank/DDBJ databases">
        <authorList>
            <person name="Scholz U."/>
            <person name="Mascher M."/>
            <person name="Fiebig A."/>
        </authorList>
    </citation>
    <scope>NUCLEOTIDE SEQUENCE [LARGE SCALE GENOMIC DNA]</scope>
</reference>
<proteinExistence type="predicted"/>
<reference evidence="1" key="2">
    <citation type="submission" date="2025-09" db="UniProtKB">
        <authorList>
            <consortium name="EnsemblPlants"/>
        </authorList>
    </citation>
    <scope>IDENTIFICATION</scope>
</reference>
<organism evidence="1 2">
    <name type="scientific">Avena sativa</name>
    <name type="common">Oat</name>
    <dbReference type="NCBI Taxonomy" id="4498"/>
    <lineage>
        <taxon>Eukaryota</taxon>
        <taxon>Viridiplantae</taxon>
        <taxon>Streptophyta</taxon>
        <taxon>Embryophyta</taxon>
        <taxon>Tracheophyta</taxon>
        <taxon>Spermatophyta</taxon>
        <taxon>Magnoliopsida</taxon>
        <taxon>Liliopsida</taxon>
        <taxon>Poales</taxon>
        <taxon>Poaceae</taxon>
        <taxon>BOP clade</taxon>
        <taxon>Pooideae</taxon>
        <taxon>Poodae</taxon>
        <taxon>Poeae</taxon>
        <taxon>Poeae Chloroplast Group 1 (Aveneae type)</taxon>
        <taxon>Aveninae</taxon>
        <taxon>Avena</taxon>
    </lineage>
</organism>
<dbReference type="EnsemblPlants" id="AVESA.00010b.r2.1DG0180560.1">
    <property type="protein sequence ID" value="AVESA.00010b.r2.1DG0180560.1.CDS.1"/>
    <property type="gene ID" value="AVESA.00010b.r2.1DG0180560"/>
</dbReference>
<protein>
    <submittedName>
        <fullName evidence="1">Uncharacterized protein</fullName>
    </submittedName>
</protein>
<accession>A0ACD5U5I4</accession>
<keyword evidence="2" id="KW-1185">Reference proteome</keyword>
<evidence type="ECO:0000313" key="2">
    <source>
        <dbReference type="Proteomes" id="UP001732700"/>
    </source>
</evidence>
<sequence>MHLAGKTTAVHARSVSLPHEHSHPVLAYLDDSIHTLRSWSAGASGQASGIALVDAVLAALGELLALPQAVASLHNTAACDQILDRFLALADAYGTFQSALITLKQSVADLQVGTRRGDGVMVAASLHAHKRTEKELHRLVATMRHATRCTLAASRARDNDVIGIVAKVAAATAEASEAIFMECAAMLPELVPTIAHTSIKWLARLSIRHDARKTALAELERLEKLEECIDGLEAGSEKVFRRLLQSRVSLLNINTPF</sequence>
<evidence type="ECO:0000313" key="1">
    <source>
        <dbReference type="EnsemblPlants" id="AVESA.00010b.r2.1DG0180560.1.CDS.1"/>
    </source>
</evidence>
<dbReference type="Proteomes" id="UP001732700">
    <property type="component" value="Chromosome 1D"/>
</dbReference>
<name>A0ACD5U5I4_AVESA</name>